<evidence type="ECO:0000256" key="1">
    <source>
        <dbReference type="ARBA" id="ARBA00023015"/>
    </source>
</evidence>
<dbReference type="CDD" id="cd00090">
    <property type="entry name" value="HTH_ARSR"/>
    <property type="match status" value="1"/>
</dbReference>
<keyword evidence="2" id="KW-0238">DNA-binding</keyword>
<evidence type="ECO:0000313" key="5">
    <source>
        <dbReference type="EMBL" id="ATG49537.1"/>
    </source>
</evidence>
<keyword evidence="3" id="KW-0804">Transcription</keyword>
<evidence type="ECO:0000259" key="4">
    <source>
        <dbReference type="PROSITE" id="PS51118"/>
    </source>
</evidence>
<protein>
    <submittedName>
        <fullName evidence="5">Transcriptional regulator</fullName>
    </submittedName>
</protein>
<dbReference type="AlphaFoldDB" id="A0A291GH76"/>
<dbReference type="InterPro" id="IPR036390">
    <property type="entry name" value="WH_DNA-bd_sf"/>
</dbReference>
<dbReference type="InterPro" id="IPR011991">
    <property type="entry name" value="ArsR-like_HTH"/>
</dbReference>
<name>A0A291GH76_9RHOB</name>
<dbReference type="OrthoDB" id="9782219at2"/>
<dbReference type="KEGG" id="ceh:CEW89_19335"/>
<dbReference type="PROSITE" id="PS51118">
    <property type="entry name" value="HTH_HXLR"/>
    <property type="match status" value="1"/>
</dbReference>
<keyword evidence="6" id="KW-1185">Reference proteome</keyword>
<keyword evidence="1" id="KW-0805">Transcription regulation</keyword>
<dbReference type="Pfam" id="PF01638">
    <property type="entry name" value="HxlR"/>
    <property type="match status" value="1"/>
</dbReference>
<gene>
    <name evidence="5" type="ORF">CEW89_19335</name>
</gene>
<dbReference type="SUPFAM" id="SSF46785">
    <property type="entry name" value="Winged helix' DNA-binding domain"/>
    <property type="match status" value="1"/>
</dbReference>
<dbReference type="EMBL" id="CP022196">
    <property type="protein sequence ID" value="ATG49537.1"/>
    <property type="molecule type" value="Genomic_DNA"/>
</dbReference>
<accession>A0A291GH76</accession>
<evidence type="ECO:0000313" key="6">
    <source>
        <dbReference type="Proteomes" id="UP000217935"/>
    </source>
</evidence>
<proteinExistence type="predicted"/>
<evidence type="ECO:0000256" key="3">
    <source>
        <dbReference type="ARBA" id="ARBA00023163"/>
    </source>
</evidence>
<dbReference type="PANTHER" id="PTHR33204:SF29">
    <property type="entry name" value="TRANSCRIPTIONAL REGULATOR"/>
    <property type="match status" value="1"/>
</dbReference>
<dbReference type="RefSeq" id="WP_066705734.1">
    <property type="nucleotide sequence ID" value="NZ_CP022196.1"/>
</dbReference>
<sequence length="129" mass="14322">MEDRNTGAPGRAQRFTSYSHSKNCAVESALEVIGGKWKGVILFHLLSGEMRFSEIRRAVGAITQRTLTKQLRELEADGVLTRTVYPVVPPKVEYRLTEKGEALTPILTGLRAWGLRYTLSETDATGEEA</sequence>
<dbReference type="Gene3D" id="1.10.10.10">
    <property type="entry name" value="Winged helix-like DNA-binding domain superfamily/Winged helix DNA-binding domain"/>
    <property type="match status" value="1"/>
</dbReference>
<dbReference type="PANTHER" id="PTHR33204">
    <property type="entry name" value="TRANSCRIPTIONAL REGULATOR, MARR FAMILY"/>
    <property type="match status" value="1"/>
</dbReference>
<feature type="domain" description="HTH hxlR-type" evidence="4">
    <location>
        <begin position="24"/>
        <end position="122"/>
    </location>
</feature>
<reference evidence="5 6" key="1">
    <citation type="submission" date="2017-06" db="EMBL/GenBank/DDBJ databases">
        <title>Celeribacter sp. TSPH2 complete genome sequence.</title>
        <authorList>
            <person name="Woo J.-H."/>
            <person name="Kim H.-S."/>
        </authorList>
    </citation>
    <scope>NUCLEOTIDE SEQUENCE [LARGE SCALE GENOMIC DNA]</scope>
    <source>
        <strain evidence="5 6">TSPH2</strain>
    </source>
</reference>
<dbReference type="Proteomes" id="UP000217935">
    <property type="component" value="Chromosome"/>
</dbReference>
<dbReference type="InterPro" id="IPR036388">
    <property type="entry name" value="WH-like_DNA-bd_sf"/>
</dbReference>
<evidence type="ECO:0000256" key="2">
    <source>
        <dbReference type="ARBA" id="ARBA00023125"/>
    </source>
</evidence>
<dbReference type="InterPro" id="IPR002577">
    <property type="entry name" value="HTH_HxlR"/>
</dbReference>
<dbReference type="GO" id="GO:0003677">
    <property type="term" value="F:DNA binding"/>
    <property type="evidence" value="ECO:0007669"/>
    <property type="project" value="UniProtKB-KW"/>
</dbReference>
<dbReference type="GO" id="GO:0006355">
    <property type="term" value="P:regulation of DNA-templated transcription"/>
    <property type="evidence" value="ECO:0007669"/>
    <property type="project" value="UniProtKB-ARBA"/>
</dbReference>
<organism evidence="5 6">
    <name type="scientific">Celeribacter ethanolicus</name>
    <dbReference type="NCBI Taxonomy" id="1758178"/>
    <lineage>
        <taxon>Bacteria</taxon>
        <taxon>Pseudomonadati</taxon>
        <taxon>Pseudomonadota</taxon>
        <taxon>Alphaproteobacteria</taxon>
        <taxon>Rhodobacterales</taxon>
        <taxon>Roseobacteraceae</taxon>
        <taxon>Celeribacter</taxon>
    </lineage>
</organism>